<evidence type="ECO:0008006" key="5">
    <source>
        <dbReference type="Google" id="ProtNLM"/>
    </source>
</evidence>
<dbReference type="Pfam" id="PF13812">
    <property type="entry name" value="PPR_3"/>
    <property type="match status" value="1"/>
</dbReference>
<accession>A0A835I0W3</accession>
<gene>
    <name evidence="3" type="ORF">IFM89_030437</name>
</gene>
<evidence type="ECO:0000256" key="1">
    <source>
        <dbReference type="ARBA" id="ARBA00022737"/>
    </source>
</evidence>
<dbReference type="InterPro" id="IPR046960">
    <property type="entry name" value="PPR_At4g14850-like_plant"/>
</dbReference>
<evidence type="ECO:0000313" key="3">
    <source>
        <dbReference type="EMBL" id="KAF9607018.1"/>
    </source>
</evidence>
<dbReference type="InterPro" id="IPR002885">
    <property type="entry name" value="PPR_rpt"/>
</dbReference>
<dbReference type="Proteomes" id="UP000631114">
    <property type="component" value="Unassembled WGS sequence"/>
</dbReference>
<keyword evidence="4" id="KW-1185">Reference proteome</keyword>
<feature type="repeat" description="PPR" evidence="2">
    <location>
        <begin position="127"/>
        <end position="161"/>
    </location>
</feature>
<dbReference type="AlphaFoldDB" id="A0A835I0W3"/>
<comment type="caution">
    <text evidence="3">The sequence shown here is derived from an EMBL/GenBank/DDBJ whole genome shotgun (WGS) entry which is preliminary data.</text>
</comment>
<dbReference type="OrthoDB" id="1936721at2759"/>
<keyword evidence="1" id="KW-0677">Repeat</keyword>
<protein>
    <recommendedName>
        <fullName evidence="5">Pentatricopeptide repeat-containing protein</fullName>
    </recommendedName>
</protein>
<sequence>EIDKALKVVEKMRDGGMTPDVYTYMSIIGRLGLVDCLRSKRRSADGSCFVEGHGGEGVWVVYFGLDMLVDSLCDRGSWKKPRTAVSSEMVEKGHKPSNVSFRRIKVAVSDLWRIPILMVKRQDAKVDIISWNAMVAGYGIHGFGKEALLLFQDLQNEGPKPNYGTFICLLSACSHSGLGRLLA</sequence>
<evidence type="ECO:0000256" key="2">
    <source>
        <dbReference type="PROSITE-ProRule" id="PRU00708"/>
    </source>
</evidence>
<dbReference type="PROSITE" id="PS51375">
    <property type="entry name" value="PPR"/>
    <property type="match status" value="1"/>
</dbReference>
<feature type="non-terminal residue" evidence="3">
    <location>
        <position position="183"/>
    </location>
</feature>
<proteinExistence type="predicted"/>
<dbReference type="NCBIfam" id="TIGR00756">
    <property type="entry name" value="PPR"/>
    <property type="match status" value="1"/>
</dbReference>
<organism evidence="3 4">
    <name type="scientific">Coptis chinensis</name>
    <dbReference type="NCBI Taxonomy" id="261450"/>
    <lineage>
        <taxon>Eukaryota</taxon>
        <taxon>Viridiplantae</taxon>
        <taxon>Streptophyta</taxon>
        <taxon>Embryophyta</taxon>
        <taxon>Tracheophyta</taxon>
        <taxon>Spermatophyta</taxon>
        <taxon>Magnoliopsida</taxon>
        <taxon>Ranunculales</taxon>
        <taxon>Ranunculaceae</taxon>
        <taxon>Coptidoideae</taxon>
        <taxon>Coptis</taxon>
    </lineage>
</organism>
<dbReference type="EMBL" id="JADFTS010000005">
    <property type="protein sequence ID" value="KAF9607018.1"/>
    <property type="molecule type" value="Genomic_DNA"/>
</dbReference>
<dbReference type="GO" id="GO:0009451">
    <property type="term" value="P:RNA modification"/>
    <property type="evidence" value="ECO:0007669"/>
    <property type="project" value="InterPro"/>
</dbReference>
<dbReference type="InterPro" id="IPR011990">
    <property type="entry name" value="TPR-like_helical_dom_sf"/>
</dbReference>
<dbReference type="GO" id="GO:0003723">
    <property type="term" value="F:RNA binding"/>
    <property type="evidence" value="ECO:0007669"/>
    <property type="project" value="InterPro"/>
</dbReference>
<dbReference type="PANTHER" id="PTHR47926">
    <property type="entry name" value="PENTATRICOPEPTIDE REPEAT-CONTAINING PROTEIN"/>
    <property type="match status" value="1"/>
</dbReference>
<dbReference type="Pfam" id="PF13041">
    <property type="entry name" value="PPR_2"/>
    <property type="match status" value="1"/>
</dbReference>
<reference evidence="3 4" key="1">
    <citation type="submission" date="2020-10" db="EMBL/GenBank/DDBJ databases">
        <title>The Coptis chinensis genome and diversification of protoberbering-type alkaloids.</title>
        <authorList>
            <person name="Wang B."/>
            <person name="Shu S."/>
            <person name="Song C."/>
            <person name="Liu Y."/>
        </authorList>
    </citation>
    <scope>NUCLEOTIDE SEQUENCE [LARGE SCALE GENOMIC DNA]</scope>
    <source>
        <strain evidence="3">HL-2020</strain>
        <tissue evidence="3">Leaf</tissue>
    </source>
</reference>
<name>A0A835I0W3_9MAGN</name>
<dbReference type="Gene3D" id="1.25.40.10">
    <property type="entry name" value="Tetratricopeptide repeat domain"/>
    <property type="match status" value="1"/>
</dbReference>
<evidence type="ECO:0000313" key="4">
    <source>
        <dbReference type="Proteomes" id="UP000631114"/>
    </source>
</evidence>